<feature type="transmembrane region" description="Helical" evidence="1">
    <location>
        <begin position="16"/>
        <end position="37"/>
    </location>
</feature>
<dbReference type="EMBL" id="CACRTT010000029">
    <property type="protein sequence ID" value="VYU43679.1"/>
    <property type="molecule type" value="Genomic_DNA"/>
</dbReference>
<dbReference type="RefSeq" id="WP_021409101.1">
    <property type="nucleotide sequence ID" value="NZ_CABMOO010000023.1"/>
</dbReference>
<keyword evidence="1" id="KW-1133">Transmembrane helix</keyword>
<evidence type="ECO:0000313" key="2">
    <source>
        <dbReference type="EMBL" id="VYU43679.1"/>
    </source>
</evidence>
<keyword evidence="1" id="KW-0812">Transmembrane</keyword>
<organism evidence="2">
    <name type="scientific">Eggerthella lenta</name>
    <name type="common">Eubacterium lentum</name>
    <dbReference type="NCBI Taxonomy" id="84112"/>
    <lineage>
        <taxon>Bacteria</taxon>
        <taxon>Bacillati</taxon>
        <taxon>Actinomycetota</taxon>
        <taxon>Coriobacteriia</taxon>
        <taxon>Eggerthellales</taxon>
        <taxon>Eggerthellaceae</taxon>
        <taxon>Eggerthella</taxon>
    </lineage>
</organism>
<proteinExistence type="predicted"/>
<reference evidence="2" key="1">
    <citation type="submission" date="2019-11" db="EMBL/GenBank/DDBJ databases">
        <authorList>
            <person name="Feng L."/>
        </authorList>
    </citation>
    <scope>NUCLEOTIDE SEQUENCE</scope>
    <source>
        <strain evidence="2">ElentaLFYP107</strain>
    </source>
</reference>
<protein>
    <submittedName>
        <fullName evidence="2">Uncharacterized protein</fullName>
    </submittedName>
</protein>
<gene>
    <name evidence="2" type="ORF">ELLFYP107_00450</name>
</gene>
<sequence length="174" mass="18989">MSKASDLGYWVKDHGGVVFAAIMVVALVAMFVAAIVVSSQQPEAEPEDTVSGGYVGSWYHVEYDKAYVLTLNGDGTARYYDKTLVQPLMFGKWEVGENMKVSFFEPEGEQPNASAGEEFAFYTTPNEDGSIPSSPATLSYKGSYSSSQIWLFWPSKAAAEAEWAERNPNKAAVS</sequence>
<keyword evidence="1" id="KW-0472">Membrane</keyword>
<accession>A0A6N3EW69</accession>
<dbReference type="AlphaFoldDB" id="A0A6N3EW69"/>
<evidence type="ECO:0000256" key="1">
    <source>
        <dbReference type="SAM" id="Phobius"/>
    </source>
</evidence>
<name>A0A6N3EW69_EGGLN</name>